<proteinExistence type="predicted"/>
<evidence type="ECO:0000313" key="2">
    <source>
        <dbReference type="Proteomes" id="UP000264800"/>
    </source>
</evidence>
<accession>A0A3Q3ELC8</accession>
<dbReference type="InterPro" id="IPR012677">
    <property type="entry name" value="Nucleotide-bd_a/b_plait_sf"/>
</dbReference>
<keyword evidence="2" id="KW-1185">Reference proteome</keyword>
<reference evidence="1" key="2">
    <citation type="submission" date="2025-09" db="UniProtKB">
        <authorList>
            <consortium name="Ensembl"/>
        </authorList>
    </citation>
    <scope>IDENTIFICATION</scope>
</reference>
<dbReference type="GO" id="GO:0003676">
    <property type="term" value="F:nucleic acid binding"/>
    <property type="evidence" value="ECO:0007669"/>
    <property type="project" value="InterPro"/>
</dbReference>
<dbReference type="Gene3D" id="3.30.70.330">
    <property type="match status" value="1"/>
</dbReference>
<dbReference type="Ensembl" id="ENSKMAT00000002720.1">
    <property type="protein sequence ID" value="ENSKMAP00000002667.1"/>
    <property type="gene ID" value="ENSKMAG00000002038.1"/>
</dbReference>
<organism evidence="1 2">
    <name type="scientific">Kryptolebias marmoratus</name>
    <name type="common">Mangrove killifish</name>
    <name type="synonym">Rivulus marmoratus</name>
    <dbReference type="NCBI Taxonomy" id="37003"/>
    <lineage>
        <taxon>Eukaryota</taxon>
        <taxon>Metazoa</taxon>
        <taxon>Chordata</taxon>
        <taxon>Craniata</taxon>
        <taxon>Vertebrata</taxon>
        <taxon>Euteleostomi</taxon>
        <taxon>Actinopterygii</taxon>
        <taxon>Neopterygii</taxon>
        <taxon>Teleostei</taxon>
        <taxon>Neoteleostei</taxon>
        <taxon>Acanthomorphata</taxon>
        <taxon>Ovalentaria</taxon>
        <taxon>Atherinomorphae</taxon>
        <taxon>Cyprinodontiformes</taxon>
        <taxon>Rivulidae</taxon>
        <taxon>Kryptolebias</taxon>
    </lineage>
</organism>
<sequence length="108" mass="12435">MAASSRKVFEVLVSKVPWTVFYLKCFTFIKSDIKFLLLECVSGLNQDKGTGFHKGYCWIRYSNEEGLNNALEKDPHVLEGTKLQVQRNTRMFVRSKFNKDGDSDGDFD</sequence>
<name>A0A3Q3ELC8_KRYMA</name>
<evidence type="ECO:0000313" key="1">
    <source>
        <dbReference type="Ensembl" id="ENSKMAP00000002667.1"/>
    </source>
</evidence>
<dbReference type="SUPFAM" id="SSF54928">
    <property type="entry name" value="RNA-binding domain, RBD"/>
    <property type="match status" value="1"/>
</dbReference>
<dbReference type="InterPro" id="IPR035979">
    <property type="entry name" value="RBD_domain_sf"/>
</dbReference>
<protein>
    <submittedName>
        <fullName evidence="1">SRA stem-loop interacting RNA binding protein</fullName>
    </submittedName>
</protein>
<dbReference type="Proteomes" id="UP000264800">
    <property type="component" value="Unplaced"/>
</dbReference>
<dbReference type="GeneTree" id="ENSGT00390000008624"/>
<dbReference type="STRING" id="37003.ENSKMAP00000002667"/>
<reference evidence="1" key="1">
    <citation type="submission" date="2025-08" db="UniProtKB">
        <authorList>
            <consortium name="Ensembl"/>
        </authorList>
    </citation>
    <scope>IDENTIFICATION</scope>
</reference>
<dbReference type="AlphaFoldDB" id="A0A3Q3ELC8"/>